<accession>A0AAN9YWN1</accession>
<dbReference type="Proteomes" id="UP001320420">
    <property type="component" value="Unassembled WGS sequence"/>
</dbReference>
<protein>
    <recommendedName>
        <fullName evidence="1">NAD-dependent epimerase/dehydratase domain-containing protein</fullName>
    </recommendedName>
</protein>
<evidence type="ECO:0000313" key="2">
    <source>
        <dbReference type="EMBL" id="KAK7757367.1"/>
    </source>
</evidence>
<dbReference type="InterPro" id="IPR001509">
    <property type="entry name" value="Epimerase_deHydtase"/>
</dbReference>
<dbReference type="Pfam" id="PF01370">
    <property type="entry name" value="Epimerase"/>
    <property type="match status" value="1"/>
</dbReference>
<dbReference type="Gene3D" id="3.40.50.720">
    <property type="entry name" value="NAD(P)-binding Rossmann-like Domain"/>
    <property type="match status" value="1"/>
</dbReference>
<comment type="caution">
    <text evidence="2">The sequence shown here is derived from an EMBL/GenBank/DDBJ whole genome shotgun (WGS) entry which is preliminary data.</text>
</comment>
<keyword evidence="3" id="KW-1185">Reference proteome</keyword>
<sequence length="380" mass="41256">MATRRSVFVTGANGYIGAAVSRAFVRAGWNVYGLIRRAEAAPQLLKDEITPIIGSLPSPGAGPDSPDLPFLSADAGPDALYSHTRTFDAIVGCTENVSDYPTHYAQVVALFRALAATSNAHGVRPLVLWTSGSKDYGFSPLDGAPGLAPHTETSPLETLDFVKPRMTYSLKILDPDNAALFDAAVLRPPNVYGYSSSYYGILFEWAEQVRAHQVQVREDGSEGYEIAVDPRTIISALHVDDCGEAYVALAEHPDRSRAVAGQVFNIGPYQYETTGKLLAALAREYDIPGGFRFAKSGADVAATERARKNTPGSIGSLLGWSQWLGSDKIRAVTGWADKRMLFADNLAVYRRAYEYAVQTGHDDLARVARMKPLFDENFKG</sequence>
<dbReference type="PANTHER" id="PTHR48079:SF6">
    <property type="entry name" value="NAD(P)-BINDING DOMAIN-CONTAINING PROTEIN-RELATED"/>
    <property type="match status" value="1"/>
</dbReference>
<dbReference type="InterPro" id="IPR051783">
    <property type="entry name" value="NAD(P)-dependent_oxidoreduct"/>
</dbReference>
<evidence type="ECO:0000259" key="1">
    <source>
        <dbReference type="Pfam" id="PF01370"/>
    </source>
</evidence>
<dbReference type="GO" id="GO:0005737">
    <property type="term" value="C:cytoplasm"/>
    <property type="evidence" value="ECO:0007669"/>
    <property type="project" value="TreeGrafter"/>
</dbReference>
<dbReference type="PANTHER" id="PTHR48079">
    <property type="entry name" value="PROTEIN YEEZ"/>
    <property type="match status" value="1"/>
</dbReference>
<proteinExistence type="predicted"/>
<organism evidence="2 3">
    <name type="scientific">Diatrype stigma</name>
    <dbReference type="NCBI Taxonomy" id="117547"/>
    <lineage>
        <taxon>Eukaryota</taxon>
        <taxon>Fungi</taxon>
        <taxon>Dikarya</taxon>
        <taxon>Ascomycota</taxon>
        <taxon>Pezizomycotina</taxon>
        <taxon>Sordariomycetes</taxon>
        <taxon>Xylariomycetidae</taxon>
        <taxon>Xylariales</taxon>
        <taxon>Diatrypaceae</taxon>
        <taxon>Diatrype</taxon>
    </lineage>
</organism>
<feature type="domain" description="NAD-dependent epimerase/dehydratase" evidence="1">
    <location>
        <begin position="7"/>
        <end position="267"/>
    </location>
</feature>
<dbReference type="InterPro" id="IPR036291">
    <property type="entry name" value="NAD(P)-bd_dom_sf"/>
</dbReference>
<dbReference type="AlphaFoldDB" id="A0AAN9YWN1"/>
<dbReference type="EMBL" id="JAKJXP020000002">
    <property type="protein sequence ID" value="KAK7757367.1"/>
    <property type="molecule type" value="Genomic_DNA"/>
</dbReference>
<evidence type="ECO:0000313" key="3">
    <source>
        <dbReference type="Proteomes" id="UP001320420"/>
    </source>
</evidence>
<reference evidence="2 3" key="1">
    <citation type="submission" date="2024-02" db="EMBL/GenBank/DDBJ databases">
        <title>De novo assembly and annotation of 12 fungi associated with fruit tree decline syndrome in Ontario, Canada.</title>
        <authorList>
            <person name="Sulman M."/>
            <person name="Ellouze W."/>
            <person name="Ilyukhin E."/>
        </authorList>
    </citation>
    <scope>NUCLEOTIDE SEQUENCE [LARGE SCALE GENOMIC DNA]</scope>
    <source>
        <strain evidence="2 3">M11/M66-122</strain>
    </source>
</reference>
<name>A0AAN9YWN1_9PEZI</name>
<gene>
    <name evidence="2" type="ORF">SLS62_000379</name>
</gene>
<dbReference type="SUPFAM" id="SSF51735">
    <property type="entry name" value="NAD(P)-binding Rossmann-fold domains"/>
    <property type="match status" value="1"/>
</dbReference>
<dbReference type="GO" id="GO:0004029">
    <property type="term" value="F:aldehyde dehydrogenase (NAD+) activity"/>
    <property type="evidence" value="ECO:0007669"/>
    <property type="project" value="TreeGrafter"/>
</dbReference>